<dbReference type="InParanoid" id="Q9NAK2"/>
<evidence type="ECO:0000313" key="4">
    <source>
        <dbReference type="WormBase" id="Y38E10A.9"/>
    </source>
</evidence>
<dbReference type="CTD" id="189656"/>
<dbReference type="AlphaFoldDB" id="Q9NAK2"/>
<accession>Q9NAK2</accession>
<dbReference type="WormBase" id="Y38E10A.9">
    <property type="protein sequence ID" value="CE21589"/>
    <property type="gene ID" value="WBGene00012587"/>
</dbReference>
<dbReference type="PaxDb" id="6239-Y38E10A.9"/>
<organism evidence="2 3">
    <name type="scientific">Caenorhabditis elegans</name>
    <dbReference type="NCBI Taxonomy" id="6239"/>
    <lineage>
        <taxon>Eukaryota</taxon>
        <taxon>Metazoa</taxon>
        <taxon>Ecdysozoa</taxon>
        <taxon>Nematoda</taxon>
        <taxon>Chromadorea</taxon>
        <taxon>Rhabditida</taxon>
        <taxon>Rhabditina</taxon>
        <taxon>Rhabditomorpha</taxon>
        <taxon>Rhabditoidea</taxon>
        <taxon>Rhabditidae</taxon>
        <taxon>Peloderinae</taxon>
        <taxon>Caenorhabditis</taxon>
    </lineage>
</organism>
<dbReference type="PIR" id="T26659">
    <property type="entry name" value="T26659"/>
</dbReference>
<evidence type="ECO:0000256" key="1">
    <source>
        <dbReference type="SAM" id="SignalP"/>
    </source>
</evidence>
<dbReference type="PhylomeDB" id="Q9NAK2"/>
<dbReference type="GeneID" id="189656"/>
<proteinExistence type="predicted"/>
<keyword evidence="3" id="KW-1185">Reference proteome</keyword>
<feature type="chain" id="PRO_5004331686" evidence="1">
    <location>
        <begin position="23"/>
        <end position="77"/>
    </location>
</feature>
<dbReference type="Proteomes" id="UP000001940">
    <property type="component" value="Chromosome II"/>
</dbReference>
<reference evidence="2 3" key="1">
    <citation type="journal article" date="1998" name="Science">
        <title>Genome sequence of the nematode C. elegans: a platform for investigating biology.</title>
        <authorList>
            <consortium name="The C. elegans sequencing consortium"/>
            <person name="Sulson J.E."/>
            <person name="Waterston R."/>
        </authorList>
    </citation>
    <scope>NUCLEOTIDE SEQUENCE [LARGE SCALE GENOMIC DNA]</scope>
    <source>
        <strain evidence="2 3">Bristol N2</strain>
    </source>
</reference>
<dbReference type="EMBL" id="BX284602">
    <property type="protein sequence ID" value="CAB54400.1"/>
    <property type="molecule type" value="Genomic_DNA"/>
</dbReference>
<dbReference type="Pfam" id="PF07203">
    <property type="entry name" value="DUF1412"/>
    <property type="match status" value="1"/>
</dbReference>
<dbReference type="PANTHER" id="PTHR34602:SF1">
    <property type="entry name" value="NEMATODE SPECIFIC PEPTIDE FAMILY, GROUP E-RELATED"/>
    <property type="match status" value="1"/>
</dbReference>
<dbReference type="HOGENOM" id="CLU_2673397_0_0_1"/>
<evidence type="ECO:0000313" key="3">
    <source>
        <dbReference type="Proteomes" id="UP000001940"/>
    </source>
</evidence>
<dbReference type="UCSC" id="Y38E10A.9">
    <property type="organism name" value="c. elegans"/>
</dbReference>
<evidence type="ECO:0000313" key="2">
    <source>
        <dbReference type="EMBL" id="CAB54400.1"/>
    </source>
</evidence>
<sequence>MFSNLFIFLVLSLLLSTVSVSAGAIRQRRATPELFNPNGVIVNMVSDPVAGGPMEMGWLQVPHIDNPMYAPVEEKKA</sequence>
<feature type="signal peptide" evidence="1">
    <location>
        <begin position="1"/>
        <end position="22"/>
    </location>
</feature>
<dbReference type="InterPro" id="IPR009853">
    <property type="entry name" value="DUF1412"/>
</dbReference>
<dbReference type="Bgee" id="WBGene00012587">
    <property type="expression patterns" value="Expressed in larva and 1 other cell type or tissue"/>
</dbReference>
<dbReference type="KEGG" id="cel:CELE_Y38E10A.9"/>
<dbReference type="RefSeq" id="NP_496692.1">
    <property type="nucleotide sequence ID" value="NM_064291.1"/>
</dbReference>
<gene>
    <name evidence="2" type="ORF">CELE_Y38E10A.9</name>
    <name evidence="2 4" type="ORF">Y38E10A.9</name>
</gene>
<keyword evidence="1" id="KW-0732">Signal</keyword>
<protein>
    <submittedName>
        <fullName evidence="2">Secreted protein</fullName>
    </submittedName>
</protein>
<dbReference type="AGR" id="WB:WBGene00012587"/>
<dbReference type="PANTHER" id="PTHR34602">
    <property type="entry name" value="NEMATODE SPECIFIC PEPTIDE FAMILY, GROUP E-RELATED"/>
    <property type="match status" value="1"/>
</dbReference>
<name>Q9NAK2_CAEEL</name>